<sequence>MRLFAALRWPWVFRQRLDEAEAERDEFFNELGRITEELDLPVDATASRIIEAIRERIDAEREACASLGVRVVVPEGAEQWTPLEAWEEALTAYDAAFRDAIRMRDE</sequence>
<accession>A0A6J7X3Y1</accession>
<organism evidence="2">
    <name type="scientific">uncultured Caudovirales phage</name>
    <dbReference type="NCBI Taxonomy" id="2100421"/>
    <lineage>
        <taxon>Viruses</taxon>
        <taxon>Duplodnaviria</taxon>
        <taxon>Heunggongvirae</taxon>
        <taxon>Uroviricota</taxon>
        <taxon>Caudoviricetes</taxon>
        <taxon>Peduoviridae</taxon>
        <taxon>Maltschvirus</taxon>
        <taxon>Maltschvirus maltsch</taxon>
    </lineage>
</organism>
<dbReference type="EMBL" id="LR798343">
    <property type="protein sequence ID" value="CAB5225657.1"/>
    <property type="molecule type" value="Genomic_DNA"/>
</dbReference>
<name>A0A6J7X3Y1_9CAUD</name>
<dbReference type="EMBL" id="LR796648">
    <property type="protein sequence ID" value="CAB4157010.1"/>
    <property type="molecule type" value="Genomic_DNA"/>
</dbReference>
<proteinExistence type="predicted"/>
<evidence type="ECO:0000313" key="2">
    <source>
        <dbReference type="EMBL" id="CAB5225657.1"/>
    </source>
</evidence>
<gene>
    <name evidence="1" type="ORF">UFOVP675_38</name>
    <name evidence="2" type="ORF">UFOVP747_61</name>
</gene>
<reference evidence="2" key="1">
    <citation type="submission" date="2020-05" db="EMBL/GenBank/DDBJ databases">
        <authorList>
            <person name="Chiriac C."/>
            <person name="Salcher M."/>
            <person name="Ghai R."/>
            <person name="Kavagutti S V."/>
        </authorList>
    </citation>
    <scope>NUCLEOTIDE SEQUENCE</scope>
</reference>
<evidence type="ECO:0000313" key="1">
    <source>
        <dbReference type="EMBL" id="CAB4157010.1"/>
    </source>
</evidence>
<protein>
    <submittedName>
        <fullName evidence="2">Uncharacterized protein</fullName>
    </submittedName>
</protein>